<reference evidence="2" key="1">
    <citation type="submission" date="2014-09" db="EMBL/GenBank/DDBJ databases">
        <authorList>
            <person name="Magalhaes I.L.F."/>
            <person name="Oliveira U."/>
            <person name="Santos F.R."/>
            <person name="Vidigal T.H.D.A."/>
            <person name="Brescovit A.D."/>
            <person name="Santos A.J."/>
        </authorList>
    </citation>
    <scope>NUCLEOTIDE SEQUENCE</scope>
    <source>
        <tissue evidence="2">Shoot tissue taken approximately 20 cm above the soil surface</tissue>
    </source>
</reference>
<evidence type="ECO:0000256" key="1">
    <source>
        <dbReference type="SAM" id="Phobius"/>
    </source>
</evidence>
<proteinExistence type="predicted"/>
<evidence type="ECO:0000313" key="2">
    <source>
        <dbReference type="EMBL" id="JAE09000.1"/>
    </source>
</evidence>
<organism evidence="2">
    <name type="scientific">Arundo donax</name>
    <name type="common">Giant reed</name>
    <name type="synonym">Donax arundinaceus</name>
    <dbReference type="NCBI Taxonomy" id="35708"/>
    <lineage>
        <taxon>Eukaryota</taxon>
        <taxon>Viridiplantae</taxon>
        <taxon>Streptophyta</taxon>
        <taxon>Embryophyta</taxon>
        <taxon>Tracheophyta</taxon>
        <taxon>Spermatophyta</taxon>
        <taxon>Magnoliopsida</taxon>
        <taxon>Liliopsida</taxon>
        <taxon>Poales</taxon>
        <taxon>Poaceae</taxon>
        <taxon>PACMAD clade</taxon>
        <taxon>Arundinoideae</taxon>
        <taxon>Arundineae</taxon>
        <taxon>Arundo</taxon>
    </lineage>
</organism>
<dbReference type="EMBL" id="GBRH01188896">
    <property type="protein sequence ID" value="JAE09000.1"/>
    <property type="molecule type" value="Transcribed_RNA"/>
</dbReference>
<sequence>MKHCEIMPQQCMFCIQAKTVSMCVYISLIILVHF</sequence>
<accession>A0A0A9F7H6</accession>
<feature type="transmembrane region" description="Helical" evidence="1">
    <location>
        <begin position="12"/>
        <end position="32"/>
    </location>
</feature>
<keyword evidence="1" id="KW-0812">Transmembrane</keyword>
<keyword evidence="1" id="KW-0472">Membrane</keyword>
<keyword evidence="1" id="KW-1133">Transmembrane helix</keyword>
<protein>
    <submittedName>
        <fullName evidence="2">Uncharacterized protein</fullName>
    </submittedName>
</protein>
<dbReference type="AlphaFoldDB" id="A0A0A9F7H6"/>
<name>A0A0A9F7H6_ARUDO</name>
<reference evidence="2" key="2">
    <citation type="journal article" date="2015" name="Data Brief">
        <title>Shoot transcriptome of the giant reed, Arundo donax.</title>
        <authorList>
            <person name="Barrero R.A."/>
            <person name="Guerrero F.D."/>
            <person name="Moolhuijzen P."/>
            <person name="Goolsby J.A."/>
            <person name="Tidwell J."/>
            <person name="Bellgard S.E."/>
            <person name="Bellgard M.I."/>
        </authorList>
    </citation>
    <scope>NUCLEOTIDE SEQUENCE</scope>
    <source>
        <tissue evidence="2">Shoot tissue taken approximately 20 cm above the soil surface</tissue>
    </source>
</reference>